<dbReference type="Proteomes" id="UP000029981">
    <property type="component" value="Chromosome 1"/>
</dbReference>
<dbReference type="KEGG" id="csv:101222726"/>
<organism evidence="1 2">
    <name type="scientific">Cucumis sativus</name>
    <name type="common">Cucumber</name>
    <dbReference type="NCBI Taxonomy" id="3659"/>
    <lineage>
        <taxon>Eukaryota</taxon>
        <taxon>Viridiplantae</taxon>
        <taxon>Streptophyta</taxon>
        <taxon>Embryophyta</taxon>
        <taxon>Tracheophyta</taxon>
        <taxon>Spermatophyta</taxon>
        <taxon>Magnoliopsida</taxon>
        <taxon>eudicotyledons</taxon>
        <taxon>Gunneridae</taxon>
        <taxon>Pentapetalae</taxon>
        <taxon>rosids</taxon>
        <taxon>fabids</taxon>
        <taxon>Cucurbitales</taxon>
        <taxon>Cucurbitaceae</taxon>
        <taxon>Benincaseae</taxon>
        <taxon>Cucumis</taxon>
    </lineage>
</organism>
<reference evidence="1 2" key="1">
    <citation type="journal article" date="2009" name="Nat. Genet.">
        <title>The genome of the cucumber, Cucumis sativus L.</title>
        <authorList>
            <person name="Huang S."/>
            <person name="Li R."/>
            <person name="Zhang Z."/>
            <person name="Li L."/>
            <person name="Gu X."/>
            <person name="Fan W."/>
            <person name="Lucas W.J."/>
            <person name="Wang X."/>
            <person name="Xie B."/>
            <person name="Ni P."/>
            <person name="Ren Y."/>
            <person name="Zhu H."/>
            <person name="Li J."/>
            <person name="Lin K."/>
            <person name="Jin W."/>
            <person name="Fei Z."/>
            <person name="Li G."/>
            <person name="Staub J."/>
            <person name="Kilian A."/>
            <person name="van der Vossen E.A."/>
            <person name="Wu Y."/>
            <person name="Guo J."/>
            <person name="He J."/>
            <person name="Jia Z."/>
            <person name="Ren Y."/>
            <person name="Tian G."/>
            <person name="Lu Y."/>
            <person name="Ruan J."/>
            <person name="Qian W."/>
            <person name="Wang M."/>
            <person name="Huang Q."/>
            <person name="Li B."/>
            <person name="Xuan Z."/>
            <person name="Cao J."/>
            <person name="Asan"/>
            <person name="Wu Z."/>
            <person name="Zhang J."/>
            <person name="Cai Q."/>
            <person name="Bai Y."/>
            <person name="Zhao B."/>
            <person name="Han Y."/>
            <person name="Li Y."/>
            <person name="Li X."/>
            <person name="Wang S."/>
            <person name="Shi Q."/>
            <person name="Liu S."/>
            <person name="Cho W.K."/>
            <person name="Kim J.Y."/>
            <person name="Xu Y."/>
            <person name="Heller-Uszynska K."/>
            <person name="Miao H."/>
            <person name="Cheng Z."/>
            <person name="Zhang S."/>
            <person name="Wu J."/>
            <person name="Yang Y."/>
            <person name="Kang H."/>
            <person name="Li M."/>
            <person name="Liang H."/>
            <person name="Ren X."/>
            <person name="Shi Z."/>
            <person name="Wen M."/>
            <person name="Jian M."/>
            <person name="Yang H."/>
            <person name="Zhang G."/>
            <person name="Yang Z."/>
            <person name="Chen R."/>
            <person name="Liu S."/>
            <person name="Li J."/>
            <person name="Ma L."/>
            <person name="Liu H."/>
            <person name="Zhou Y."/>
            <person name="Zhao J."/>
            <person name="Fang X."/>
            <person name="Li G."/>
            <person name="Fang L."/>
            <person name="Li Y."/>
            <person name="Liu D."/>
            <person name="Zheng H."/>
            <person name="Zhang Y."/>
            <person name="Qin N."/>
            <person name="Li Z."/>
            <person name="Yang G."/>
            <person name="Yang S."/>
            <person name="Bolund L."/>
            <person name="Kristiansen K."/>
            <person name="Zheng H."/>
            <person name="Li S."/>
            <person name="Zhang X."/>
            <person name="Yang H."/>
            <person name="Wang J."/>
            <person name="Sun R."/>
            <person name="Zhang B."/>
            <person name="Jiang S."/>
            <person name="Wang J."/>
            <person name="Du Y."/>
            <person name="Li S."/>
        </authorList>
    </citation>
    <scope>NUCLEOTIDE SEQUENCE [LARGE SCALE GENOMIC DNA]</scope>
    <source>
        <strain evidence="2">cv. 9930</strain>
    </source>
</reference>
<evidence type="ECO:0000313" key="1">
    <source>
        <dbReference type="EMBL" id="KGN66903.1"/>
    </source>
</evidence>
<reference evidence="1 2" key="2">
    <citation type="journal article" date="2009" name="PLoS ONE">
        <title>An integrated genetic and cytogenetic map of the cucumber genome.</title>
        <authorList>
            <person name="Ren Y."/>
            <person name="Zhang Z."/>
            <person name="Liu J."/>
            <person name="Staub J.E."/>
            <person name="Han Y."/>
            <person name="Cheng Z."/>
            <person name="Li X."/>
            <person name="Lu J."/>
            <person name="Miao H."/>
            <person name="Kang H."/>
            <person name="Xie B."/>
            <person name="Gu X."/>
            <person name="Wang X."/>
            <person name="Du Y."/>
            <person name="Jin W."/>
            <person name="Huang S."/>
        </authorList>
    </citation>
    <scope>NUCLEOTIDE SEQUENCE [LARGE SCALE GENOMIC DNA]</scope>
    <source>
        <strain evidence="2">cv. 9930</strain>
    </source>
</reference>
<gene>
    <name evidence="1" type="ORF">Csa_1G708660</name>
</gene>
<dbReference type="InterPro" id="IPR025886">
    <property type="entry name" value="PP2-like"/>
</dbReference>
<dbReference type="PANTHER" id="PTHR32278">
    <property type="entry name" value="F-BOX DOMAIN-CONTAINING PROTEIN"/>
    <property type="match status" value="1"/>
</dbReference>
<dbReference type="OMA" id="AREPHQK"/>
<dbReference type="OrthoDB" id="2107747at2759"/>
<name>A0A0A0LYR0_CUCSA</name>
<dbReference type="AlphaFoldDB" id="A0A0A0LYR0"/>
<dbReference type="PANTHER" id="PTHR32278:SF2">
    <property type="entry name" value="PROTEIN PHLOEM PROTEIN 2-LIKE A9"/>
    <property type="match status" value="1"/>
</dbReference>
<reference evidence="1 2" key="4">
    <citation type="journal article" date="2011" name="BMC Genomics">
        <title>RNA-Seq improves annotation of protein-coding genes in the cucumber genome.</title>
        <authorList>
            <person name="Li Z."/>
            <person name="Zhang Z."/>
            <person name="Yan P."/>
            <person name="Huang S."/>
            <person name="Fei Z."/>
            <person name="Lin K."/>
        </authorList>
    </citation>
    <scope>NUCLEOTIDE SEQUENCE [LARGE SCALE GENOMIC DNA]</scope>
    <source>
        <strain evidence="2">cv. 9930</strain>
    </source>
</reference>
<evidence type="ECO:0008006" key="3">
    <source>
        <dbReference type="Google" id="ProtNLM"/>
    </source>
</evidence>
<reference evidence="1 2" key="3">
    <citation type="journal article" date="2010" name="BMC Genomics">
        <title>Transcriptome sequencing and comparative analysis of cucumber flowers with different sex types.</title>
        <authorList>
            <person name="Guo S."/>
            <person name="Zheng Y."/>
            <person name="Joung J.G."/>
            <person name="Liu S."/>
            <person name="Zhang Z."/>
            <person name="Crasta O.R."/>
            <person name="Sobral B.W."/>
            <person name="Xu Y."/>
            <person name="Huang S."/>
            <person name="Fei Z."/>
        </authorList>
    </citation>
    <scope>NUCLEOTIDE SEQUENCE [LARGE SCALE GENOMIC DNA]</scope>
    <source>
        <strain evidence="2">cv. 9930</strain>
    </source>
</reference>
<dbReference type="Pfam" id="PF14299">
    <property type="entry name" value="PP2"/>
    <property type="match status" value="1"/>
</dbReference>
<proteinExistence type="predicted"/>
<protein>
    <recommendedName>
        <fullName evidence="3">Protein PHLOEM PROTEIN 2-LIKE A9-like</fullName>
    </recommendedName>
</protein>
<dbReference type="eggNOG" id="ENOG502S5SE">
    <property type="taxonomic scope" value="Eukaryota"/>
</dbReference>
<sequence length="178" mass="20301">MTTTCPHREADEINGKEKNFIKGITKVYPTGFNITWGNDDRYWNITKPNVPGSLYVAELKQVSWLEVTCSTDNVEVGKYYRVGFNITMKPDAFGWNGIDVYVMAKVGKKGKFTSMKVSLEEIKPDNIPITIPKKPLEIFVNPVTPEECRSTIHLGLYEVWSSKWKGGMQIHDAFIHRV</sequence>
<dbReference type="EMBL" id="CM002922">
    <property type="protein sequence ID" value="KGN66903.1"/>
    <property type="molecule type" value="Genomic_DNA"/>
</dbReference>
<keyword evidence="2" id="KW-1185">Reference proteome</keyword>
<evidence type="ECO:0000313" key="2">
    <source>
        <dbReference type="Proteomes" id="UP000029981"/>
    </source>
</evidence>
<accession>A0A0A0LYR0</accession>
<dbReference type="Gramene" id="KGN66903">
    <property type="protein sequence ID" value="KGN66903"/>
    <property type="gene ID" value="Csa_1G708660"/>
</dbReference>